<evidence type="ECO:0000313" key="1">
    <source>
        <dbReference type="EMBL" id="QHT89482.1"/>
    </source>
</evidence>
<dbReference type="EMBL" id="MN740141">
    <property type="protein sequence ID" value="QHT89482.1"/>
    <property type="molecule type" value="Genomic_DNA"/>
</dbReference>
<protein>
    <submittedName>
        <fullName evidence="1">Uncharacterized protein</fullName>
    </submittedName>
</protein>
<dbReference type="AlphaFoldDB" id="A0A6C0I9K1"/>
<reference evidence="1" key="1">
    <citation type="journal article" date="2020" name="Nature">
        <title>Giant virus diversity and host interactions through global metagenomics.</title>
        <authorList>
            <person name="Schulz F."/>
            <person name="Roux S."/>
            <person name="Paez-Espino D."/>
            <person name="Jungbluth S."/>
            <person name="Walsh D.A."/>
            <person name="Denef V.J."/>
            <person name="McMahon K.D."/>
            <person name="Konstantinidis K.T."/>
            <person name="Eloe-Fadrosh E.A."/>
            <person name="Kyrpides N.C."/>
            <person name="Woyke T."/>
        </authorList>
    </citation>
    <scope>NUCLEOTIDE SEQUENCE</scope>
    <source>
        <strain evidence="1">GVMAG-M-3300023184-60</strain>
    </source>
</reference>
<accession>A0A6C0I9K1</accession>
<proteinExistence type="predicted"/>
<organism evidence="1">
    <name type="scientific">viral metagenome</name>
    <dbReference type="NCBI Taxonomy" id="1070528"/>
    <lineage>
        <taxon>unclassified sequences</taxon>
        <taxon>metagenomes</taxon>
        <taxon>organismal metagenomes</taxon>
    </lineage>
</organism>
<sequence length="60" mass="7275">MIIYLEMIEMDYKKYRRLYPIHKDDNTGSYYIDTLDEYFMELSAGLPYVLLQFVITPLDI</sequence>
<name>A0A6C0I9K1_9ZZZZ</name>